<sequence length="425" mass="44222">MSQHEHQILEEEYENSAVPAKARKSLLSVSLVWVGFPMIMTSAVTGAAIVGGLGFWTGMLSILIGNLILFGYVGVLAMLSANKGYNFSLQSAITFGSKGARIVSGLLSTLVIGWFAVQTGLTGSSMHEAFGTNALVITLIAGTLYIVLTLFGVKALTYIGAVSAPFFFIIGLWAVYDAAAASGVSSITSFEGTGAISMGIAITMVISLFIDSGTMAADFNRWSKNKKQALAATFTAFPLACMIAMVFGGLIAAAASQNSDLFQYIASKGGAIALISILLLFLNLGSVCAHCLYNGAVGWSSLTGRKMRETAIVLGVIGTIFAVSGAWNHFADWLNLLGIIVPPIGAVIICDQLFLRKGADISESVRIPAFAAWIIGALIGLAVEQFAPFLSTAFVSMLAGGAAYLLISLNTAKASAVSSSGASRS</sequence>
<organism evidence="7 8">
    <name type="scientific">Paenibacillus shunpengii</name>
    <dbReference type="NCBI Taxonomy" id="2054424"/>
    <lineage>
        <taxon>Bacteria</taxon>
        <taxon>Bacillati</taxon>
        <taxon>Bacillota</taxon>
        <taxon>Bacilli</taxon>
        <taxon>Bacillales</taxon>
        <taxon>Paenibacillaceae</taxon>
        <taxon>Paenibacillus</taxon>
    </lineage>
</organism>
<feature type="transmembrane region" description="Helical" evidence="6">
    <location>
        <begin position="196"/>
        <end position="217"/>
    </location>
</feature>
<dbReference type="InterPro" id="IPR001248">
    <property type="entry name" value="Pur-cyt_permease"/>
</dbReference>
<dbReference type="CDD" id="cd11484">
    <property type="entry name" value="SLC-NCS1sbd_CobB-like"/>
    <property type="match status" value="1"/>
</dbReference>
<evidence type="ECO:0000313" key="8">
    <source>
        <dbReference type="Proteomes" id="UP001597540"/>
    </source>
</evidence>
<keyword evidence="3 6" id="KW-0812">Transmembrane</keyword>
<feature type="transmembrane region" description="Helical" evidence="6">
    <location>
        <begin position="389"/>
        <end position="407"/>
    </location>
</feature>
<comment type="subcellular location">
    <subcellularLocation>
        <location evidence="1">Membrane</location>
        <topology evidence="1">Multi-pass membrane protein</topology>
    </subcellularLocation>
</comment>
<feature type="transmembrane region" description="Helical" evidence="6">
    <location>
        <begin position="129"/>
        <end position="148"/>
    </location>
</feature>
<feature type="transmembrane region" description="Helical" evidence="6">
    <location>
        <begin position="55"/>
        <end position="79"/>
    </location>
</feature>
<evidence type="ECO:0000256" key="2">
    <source>
        <dbReference type="ARBA" id="ARBA00008974"/>
    </source>
</evidence>
<proteinExistence type="inferred from homology"/>
<comment type="similarity">
    <text evidence="2">Belongs to the purine-cytosine permease (2.A.39) family.</text>
</comment>
<evidence type="ECO:0000256" key="6">
    <source>
        <dbReference type="SAM" id="Phobius"/>
    </source>
</evidence>
<keyword evidence="8" id="KW-1185">Reference proteome</keyword>
<name>A0ABW5SGW4_9BACL</name>
<dbReference type="PANTHER" id="PTHR30569:SF0">
    <property type="entry name" value="CYTOSINE PERMEASE"/>
    <property type="match status" value="1"/>
</dbReference>
<gene>
    <name evidence="7" type="ORF">ACFSVM_01000</name>
</gene>
<evidence type="ECO:0000256" key="1">
    <source>
        <dbReference type="ARBA" id="ARBA00004141"/>
    </source>
</evidence>
<dbReference type="Proteomes" id="UP001597540">
    <property type="component" value="Unassembled WGS sequence"/>
</dbReference>
<feature type="transmembrane region" description="Helical" evidence="6">
    <location>
        <begin position="272"/>
        <end position="299"/>
    </location>
</feature>
<keyword evidence="4 6" id="KW-1133">Transmembrane helix</keyword>
<comment type="caution">
    <text evidence="7">The sequence shown here is derived from an EMBL/GenBank/DDBJ whole genome shotgun (WGS) entry which is preliminary data.</text>
</comment>
<evidence type="ECO:0000256" key="3">
    <source>
        <dbReference type="ARBA" id="ARBA00022692"/>
    </source>
</evidence>
<evidence type="ECO:0000256" key="4">
    <source>
        <dbReference type="ARBA" id="ARBA00022989"/>
    </source>
</evidence>
<dbReference type="InterPro" id="IPR030191">
    <property type="entry name" value="CodB"/>
</dbReference>
<dbReference type="EMBL" id="JBHUMJ010000002">
    <property type="protein sequence ID" value="MFD2699033.1"/>
    <property type="molecule type" value="Genomic_DNA"/>
</dbReference>
<dbReference type="RefSeq" id="WP_076312320.1">
    <property type="nucleotide sequence ID" value="NZ_JBHUMJ010000002.1"/>
</dbReference>
<keyword evidence="5 6" id="KW-0472">Membrane</keyword>
<dbReference type="Pfam" id="PF02133">
    <property type="entry name" value="Transp_cyt_pur"/>
    <property type="match status" value="1"/>
</dbReference>
<feature type="transmembrane region" description="Helical" evidence="6">
    <location>
        <begin position="367"/>
        <end position="383"/>
    </location>
</feature>
<protein>
    <submittedName>
        <fullName evidence="7">Cytosine permease</fullName>
    </submittedName>
</protein>
<evidence type="ECO:0000256" key="5">
    <source>
        <dbReference type="ARBA" id="ARBA00023136"/>
    </source>
</evidence>
<feature type="transmembrane region" description="Helical" evidence="6">
    <location>
        <begin position="26"/>
        <end position="49"/>
    </location>
</feature>
<feature type="transmembrane region" description="Helical" evidence="6">
    <location>
        <begin position="336"/>
        <end position="355"/>
    </location>
</feature>
<dbReference type="PANTHER" id="PTHR30569">
    <property type="entry name" value="CYTOSINE TRANSPORTER CODB"/>
    <property type="match status" value="1"/>
</dbReference>
<feature type="transmembrane region" description="Helical" evidence="6">
    <location>
        <begin position="155"/>
        <end position="176"/>
    </location>
</feature>
<feature type="transmembrane region" description="Helical" evidence="6">
    <location>
        <begin position="99"/>
        <end position="117"/>
    </location>
</feature>
<evidence type="ECO:0000313" key="7">
    <source>
        <dbReference type="EMBL" id="MFD2699033.1"/>
    </source>
</evidence>
<feature type="transmembrane region" description="Helical" evidence="6">
    <location>
        <begin position="229"/>
        <end position="252"/>
    </location>
</feature>
<reference evidence="8" key="1">
    <citation type="journal article" date="2019" name="Int. J. Syst. Evol. Microbiol.">
        <title>The Global Catalogue of Microorganisms (GCM) 10K type strain sequencing project: providing services to taxonomists for standard genome sequencing and annotation.</title>
        <authorList>
            <consortium name="The Broad Institute Genomics Platform"/>
            <consortium name="The Broad Institute Genome Sequencing Center for Infectious Disease"/>
            <person name="Wu L."/>
            <person name="Ma J."/>
        </authorList>
    </citation>
    <scope>NUCLEOTIDE SEQUENCE [LARGE SCALE GENOMIC DNA]</scope>
    <source>
        <strain evidence="8">KCTC 33849</strain>
    </source>
</reference>
<accession>A0ABW5SGW4</accession>
<feature type="transmembrane region" description="Helical" evidence="6">
    <location>
        <begin position="311"/>
        <end position="330"/>
    </location>
</feature>
<dbReference type="Gene3D" id="1.10.4160.10">
    <property type="entry name" value="Hydantoin permease"/>
    <property type="match status" value="1"/>
</dbReference>